<name>T2JSJ9_CROWT</name>
<evidence type="ECO:0000313" key="1">
    <source>
        <dbReference type="EMBL" id="CCQ68024.1"/>
    </source>
</evidence>
<reference evidence="1 2" key="1">
    <citation type="submission" date="2013-01" db="EMBL/GenBank/DDBJ databases">
        <authorList>
            <person name="Bench S."/>
        </authorList>
    </citation>
    <scope>NUCLEOTIDE SEQUENCE [LARGE SCALE GENOMIC DNA]</scope>
    <source>
        <strain evidence="1 2">WH 0402</strain>
    </source>
</reference>
<comment type="caution">
    <text evidence="1">The sequence shown here is derived from an EMBL/GenBank/DDBJ whole genome shotgun (WGS) entry which is preliminary data.</text>
</comment>
<dbReference type="Proteomes" id="UP000018130">
    <property type="component" value="Unassembled WGS sequence"/>
</dbReference>
<protein>
    <submittedName>
        <fullName evidence="1">Uncharacterized protein</fullName>
    </submittedName>
</protein>
<proteinExistence type="predicted"/>
<sequence length="47" mass="5860">MGKSLEKREAREREKEQKNKNFYEKESYKWVEAIKNIPEFLQERKVN</sequence>
<evidence type="ECO:0000313" key="2">
    <source>
        <dbReference type="Proteomes" id="UP000018130"/>
    </source>
</evidence>
<dbReference type="AlphaFoldDB" id="T2JSJ9"/>
<gene>
    <name evidence="1" type="ORF">CWATWH0402_836</name>
</gene>
<dbReference type="RefSeq" id="WP_156177768.1">
    <property type="nucleotide sequence ID" value="NZ_CAQN01000686.1"/>
</dbReference>
<accession>T2JSJ9</accession>
<organism evidence="1 2">
    <name type="scientific">Crocosphaera watsonii WH 0402</name>
    <dbReference type="NCBI Taxonomy" id="1284629"/>
    <lineage>
        <taxon>Bacteria</taxon>
        <taxon>Bacillati</taxon>
        <taxon>Cyanobacteriota</taxon>
        <taxon>Cyanophyceae</taxon>
        <taxon>Oscillatoriophycideae</taxon>
        <taxon>Chroococcales</taxon>
        <taxon>Aphanothecaceae</taxon>
        <taxon>Crocosphaera</taxon>
    </lineage>
</organism>
<dbReference type="EMBL" id="CAQN01000686">
    <property type="protein sequence ID" value="CCQ68024.1"/>
    <property type="molecule type" value="Genomic_DNA"/>
</dbReference>
<reference evidence="1 2" key="2">
    <citation type="submission" date="2013-09" db="EMBL/GenBank/DDBJ databases">
        <title>Whole genome comparison of six Crocosphaera watsonii strains with differing phenotypes.</title>
        <authorList>
            <person name="Bench S.R."/>
            <person name="Heller P."/>
            <person name="Frank I."/>
            <person name="Arciniega M."/>
            <person name="Shilova I.N."/>
            <person name="Zehr J.P."/>
        </authorList>
    </citation>
    <scope>NUCLEOTIDE SEQUENCE [LARGE SCALE GENOMIC DNA]</scope>
    <source>
        <strain evidence="1 2">WH 0402</strain>
    </source>
</reference>